<evidence type="ECO:0000313" key="3">
    <source>
        <dbReference type="EMBL" id="RAL18387.1"/>
    </source>
</evidence>
<dbReference type="InterPro" id="IPR050229">
    <property type="entry name" value="GlpE_sulfurtransferase"/>
</dbReference>
<dbReference type="PANTHER" id="PTHR43031:SF18">
    <property type="entry name" value="RHODANESE-RELATED SULFURTRANSFERASES"/>
    <property type="match status" value="1"/>
</dbReference>
<dbReference type="Proteomes" id="UP000248689">
    <property type="component" value="Unassembled WGS sequence"/>
</dbReference>
<feature type="domain" description="Rhodanese" evidence="2">
    <location>
        <begin position="56"/>
        <end position="147"/>
    </location>
</feature>
<dbReference type="AlphaFoldDB" id="A0A328BY61"/>
<keyword evidence="1" id="KW-0812">Transmembrane</keyword>
<dbReference type="PANTHER" id="PTHR43031">
    <property type="entry name" value="FAD-DEPENDENT OXIDOREDUCTASE"/>
    <property type="match status" value="1"/>
</dbReference>
<organism evidence="3 4">
    <name type="scientific">Glaesserella australis</name>
    <dbReference type="NCBI Taxonomy" id="2094024"/>
    <lineage>
        <taxon>Bacteria</taxon>
        <taxon>Pseudomonadati</taxon>
        <taxon>Pseudomonadota</taxon>
        <taxon>Gammaproteobacteria</taxon>
        <taxon>Pasteurellales</taxon>
        <taxon>Pasteurellaceae</taxon>
        <taxon>Glaesserella</taxon>
    </lineage>
</organism>
<dbReference type="EMBL" id="PTPX01000015">
    <property type="protein sequence ID" value="RAL18387.1"/>
    <property type="molecule type" value="Genomic_DNA"/>
</dbReference>
<dbReference type="PROSITE" id="PS50206">
    <property type="entry name" value="RHODANESE_3"/>
    <property type="match status" value="1"/>
</dbReference>
<dbReference type="InterPro" id="IPR036873">
    <property type="entry name" value="Rhodanese-like_dom_sf"/>
</dbReference>
<feature type="transmembrane region" description="Helical" evidence="1">
    <location>
        <begin position="14"/>
        <end position="36"/>
    </location>
</feature>
<dbReference type="SMART" id="SM00450">
    <property type="entry name" value="RHOD"/>
    <property type="match status" value="1"/>
</dbReference>
<evidence type="ECO:0000313" key="4">
    <source>
        <dbReference type="Proteomes" id="UP000248689"/>
    </source>
</evidence>
<gene>
    <name evidence="3" type="ORF">C5N92_08060</name>
</gene>
<dbReference type="OrthoDB" id="9808735at2"/>
<keyword evidence="4" id="KW-1185">Reference proteome</keyword>
<keyword evidence="1" id="KW-0472">Membrane</keyword>
<dbReference type="SUPFAM" id="SSF52821">
    <property type="entry name" value="Rhodanese/Cell cycle control phosphatase"/>
    <property type="match status" value="1"/>
</dbReference>
<dbReference type="Gene3D" id="3.40.250.10">
    <property type="entry name" value="Rhodanese-like domain"/>
    <property type="match status" value="1"/>
</dbReference>
<protein>
    <submittedName>
        <fullName evidence="3">Rhodanese-like domain-containing protein</fullName>
    </submittedName>
</protein>
<proteinExistence type="predicted"/>
<name>A0A328BY61_9PAST</name>
<evidence type="ECO:0000256" key="1">
    <source>
        <dbReference type="SAM" id="Phobius"/>
    </source>
</evidence>
<dbReference type="RefSeq" id="WP_111750343.1">
    <property type="nucleotide sequence ID" value="NZ_PTPX01000015.1"/>
</dbReference>
<sequence>MEQLTFAEQLQQFVANHTIMVVAWIALVIAVVINLYKGATSKFKIVDNAQATQLINKEEAVLIDVRSDDEFRHGHIIDSLHLIPSEIKAKKIQSIEKHKDHSVIVVDANGLSASGLANELVKQGFNKVYVLKEGIAGWRAANLPLVKKHK</sequence>
<comment type="caution">
    <text evidence="3">The sequence shown here is derived from an EMBL/GenBank/DDBJ whole genome shotgun (WGS) entry which is preliminary data.</text>
</comment>
<accession>A0A328BY61</accession>
<dbReference type="InterPro" id="IPR001763">
    <property type="entry name" value="Rhodanese-like_dom"/>
</dbReference>
<evidence type="ECO:0000259" key="2">
    <source>
        <dbReference type="PROSITE" id="PS50206"/>
    </source>
</evidence>
<keyword evidence="1" id="KW-1133">Transmembrane helix</keyword>
<dbReference type="CDD" id="cd00158">
    <property type="entry name" value="RHOD"/>
    <property type="match status" value="1"/>
</dbReference>
<reference evidence="4" key="1">
    <citation type="submission" date="2018-02" db="EMBL/GenBank/DDBJ databases">
        <title>Glaesserella australis sp. nov., isolated from the lungs of pigs.</title>
        <authorList>
            <person name="Turni C."/>
            <person name="Christensen H."/>
        </authorList>
    </citation>
    <scope>NUCLEOTIDE SEQUENCE [LARGE SCALE GENOMIC DNA]</scope>
    <source>
        <strain evidence="4">HS4635</strain>
    </source>
</reference>
<dbReference type="Pfam" id="PF00581">
    <property type="entry name" value="Rhodanese"/>
    <property type="match status" value="1"/>
</dbReference>